<dbReference type="AlphaFoldDB" id="A0A8T2ZTZ8"/>
<name>A0A8T2ZTZ8_POPDE</name>
<evidence type="ECO:0000313" key="2">
    <source>
        <dbReference type="Proteomes" id="UP000807159"/>
    </source>
</evidence>
<dbReference type="Proteomes" id="UP000807159">
    <property type="component" value="Chromosome 1"/>
</dbReference>
<gene>
    <name evidence="1" type="ORF">H0E87_002026</name>
</gene>
<accession>A0A8T2ZTZ8</accession>
<dbReference type="EMBL" id="JACEGQ020000001">
    <property type="protein sequence ID" value="KAH8520811.1"/>
    <property type="molecule type" value="Genomic_DNA"/>
</dbReference>
<organism evidence="1 2">
    <name type="scientific">Populus deltoides</name>
    <name type="common">Eastern poplar</name>
    <name type="synonym">Eastern cottonwood</name>
    <dbReference type="NCBI Taxonomy" id="3696"/>
    <lineage>
        <taxon>Eukaryota</taxon>
        <taxon>Viridiplantae</taxon>
        <taxon>Streptophyta</taxon>
        <taxon>Embryophyta</taxon>
        <taxon>Tracheophyta</taxon>
        <taxon>Spermatophyta</taxon>
        <taxon>Magnoliopsida</taxon>
        <taxon>eudicotyledons</taxon>
        <taxon>Gunneridae</taxon>
        <taxon>Pentapetalae</taxon>
        <taxon>rosids</taxon>
        <taxon>fabids</taxon>
        <taxon>Malpighiales</taxon>
        <taxon>Salicaceae</taxon>
        <taxon>Saliceae</taxon>
        <taxon>Populus</taxon>
    </lineage>
</organism>
<proteinExistence type="predicted"/>
<evidence type="ECO:0000313" key="1">
    <source>
        <dbReference type="EMBL" id="KAH8520811.1"/>
    </source>
</evidence>
<protein>
    <submittedName>
        <fullName evidence="1">Uncharacterized protein</fullName>
    </submittedName>
</protein>
<keyword evidence="2" id="KW-1185">Reference proteome</keyword>
<reference evidence="1" key="1">
    <citation type="journal article" date="2021" name="J. Hered.">
        <title>Genome Assembly of Salicaceae Populus deltoides (Eastern Cottonwood) I-69 Based on Nanopore Sequencing and Hi-C Technologies.</title>
        <authorList>
            <person name="Bai S."/>
            <person name="Wu H."/>
            <person name="Zhang J."/>
            <person name="Pan Z."/>
            <person name="Zhao W."/>
            <person name="Li Z."/>
            <person name="Tong C."/>
        </authorList>
    </citation>
    <scope>NUCLEOTIDE SEQUENCE</scope>
    <source>
        <tissue evidence="1">Leaf</tissue>
    </source>
</reference>
<comment type="caution">
    <text evidence="1">The sequence shown here is derived from an EMBL/GenBank/DDBJ whole genome shotgun (WGS) entry which is preliminary data.</text>
</comment>
<sequence length="56" mass="6637">FITHLMMSYIVDDANNLAKDEGYSYEDKDKDKHESQYMILTMHVRQQVVGNELPKF</sequence>
<feature type="non-terminal residue" evidence="1">
    <location>
        <position position="1"/>
    </location>
</feature>